<proteinExistence type="inferred from homology"/>
<dbReference type="FunFam" id="3.40.50.10130:FF:000007">
    <property type="entry name" value="Probable crossover junction endonuclease EME2"/>
    <property type="match status" value="1"/>
</dbReference>
<dbReference type="SMART" id="SM00891">
    <property type="entry name" value="ERCC4"/>
    <property type="match status" value="1"/>
</dbReference>
<keyword evidence="9" id="KW-1185">Reference proteome</keyword>
<dbReference type="GO" id="GO:0003677">
    <property type="term" value="F:DNA binding"/>
    <property type="evidence" value="ECO:0007669"/>
    <property type="project" value="InterPro"/>
</dbReference>
<reference evidence="8" key="3">
    <citation type="submission" date="2025-09" db="UniProtKB">
        <authorList>
            <consortium name="Ensembl"/>
        </authorList>
    </citation>
    <scope>IDENTIFICATION</scope>
</reference>
<organism evidence="8 9">
    <name type="scientific">Ailuropoda melanoleuca</name>
    <name type="common">Giant panda</name>
    <dbReference type="NCBI Taxonomy" id="9646"/>
    <lineage>
        <taxon>Eukaryota</taxon>
        <taxon>Metazoa</taxon>
        <taxon>Chordata</taxon>
        <taxon>Craniata</taxon>
        <taxon>Vertebrata</taxon>
        <taxon>Euteleostomi</taxon>
        <taxon>Mammalia</taxon>
        <taxon>Eutheria</taxon>
        <taxon>Laurasiatheria</taxon>
        <taxon>Carnivora</taxon>
        <taxon>Caniformia</taxon>
        <taxon>Ursidae</taxon>
        <taxon>Ailuropoda</taxon>
    </lineage>
</organism>
<dbReference type="GO" id="GO:0005634">
    <property type="term" value="C:nucleus"/>
    <property type="evidence" value="ECO:0007669"/>
    <property type="project" value="UniProtKB-SubCell"/>
</dbReference>
<dbReference type="InterPro" id="IPR006166">
    <property type="entry name" value="ERCC4_domain"/>
</dbReference>
<evidence type="ECO:0000256" key="1">
    <source>
        <dbReference type="ARBA" id="ARBA00004123"/>
    </source>
</evidence>
<dbReference type="GO" id="GO:0006302">
    <property type="term" value="P:double-strand break repair"/>
    <property type="evidence" value="ECO:0007669"/>
    <property type="project" value="TreeGrafter"/>
</dbReference>
<evidence type="ECO:0000313" key="8">
    <source>
        <dbReference type="Ensembl" id="ENSAMEP00000042119.1"/>
    </source>
</evidence>
<dbReference type="Gene3D" id="1.10.150.670">
    <property type="entry name" value="Crossover junction endonuclease EME1, DNA-binding domain"/>
    <property type="match status" value="1"/>
</dbReference>
<dbReference type="GO" id="GO:0000712">
    <property type="term" value="P:resolution of meiotic recombination intermediates"/>
    <property type="evidence" value="ECO:0007669"/>
    <property type="project" value="TreeGrafter"/>
</dbReference>
<sequence>MSPQVPSEVWGADEQDLLLLLEPEEFLRGIVQLTQTCGPSCSVPWICPESSTSVHLAVIGLDAYLWSPQPSSQERRQQESPAMARAPVALSWPQVEEALVLLQLWAHVDVLLVDSWQELSQHVCAFTKALAQRPFKWYRESRAFSFYVDGRWAAGEHMAKDGTGLRGVWWRQIRQFHRVSPAVADAIVTAFPSPRLLQQSGTGGTVADDMQKQVKGNSRPAATSWAVASGILAGSDLSSWAASMPAVGPEEPG</sequence>
<name>A0A7N5KLX0_AILME</name>
<keyword evidence="5" id="KW-0234">DNA repair</keyword>
<keyword evidence="4" id="KW-0233">DNA recombination</keyword>
<evidence type="ECO:0000256" key="5">
    <source>
        <dbReference type="ARBA" id="ARBA00023204"/>
    </source>
</evidence>
<gene>
    <name evidence="8" type="primary">EME2</name>
</gene>
<evidence type="ECO:0000313" key="9">
    <source>
        <dbReference type="Proteomes" id="UP000008912"/>
    </source>
</evidence>
<evidence type="ECO:0000256" key="6">
    <source>
        <dbReference type="ARBA" id="ARBA00023242"/>
    </source>
</evidence>
<keyword evidence="3" id="KW-0227">DNA damage</keyword>
<keyword evidence="6" id="KW-0539">Nucleus</keyword>
<dbReference type="Proteomes" id="UP000008912">
    <property type="component" value="Unassembled WGS sequence"/>
</dbReference>
<evidence type="ECO:0000259" key="7">
    <source>
        <dbReference type="SMART" id="SM00891"/>
    </source>
</evidence>
<evidence type="ECO:0000256" key="2">
    <source>
        <dbReference type="ARBA" id="ARBA00005313"/>
    </source>
</evidence>
<dbReference type="GeneTree" id="ENSGT00530000063937"/>
<dbReference type="Gene3D" id="3.40.50.10130">
    <property type="match status" value="1"/>
</dbReference>
<comment type="similarity">
    <text evidence="2">Belongs to the EME1/MMS4 family.</text>
</comment>
<dbReference type="GO" id="GO:0031297">
    <property type="term" value="P:replication fork processing"/>
    <property type="evidence" value="ECO:0007669"/>
    <property type="project" value="TreeGrafter"/>
</dbReference>
<evidence type="ECO:0000256" key="4">
    <source>
        <dbReference type="ARBA" id="ARBA00023172"/>
    </source>
</evidence>
<dbReference type="Pfam" id="PF21292">
    <property type="entry name" value="EME1-MUS81_C"/>
    <property type="match status" value="1"/>
</dbReference>
<protein>
    <submittedName>
        <fullName evidence="8">Essential meiotic structure-specific endonuclease subunit 2</fullName>
    </submittedName>
</protein>
<comment type="subcellular location">
    <subcellularLocation>
        <location evidence="1">Nucleus</location>
    </subcellularLocation>
</comment>
<dbReference type="GO" id="GO:0008821">
    <property type="term" value="F:crossover junction DNA endonuclease activity"/>
    <property type="evidence" value="ECO:0007669"/>
    <property type="project" value="TreeGrafter"/>
</dbReference>
<dbReference type="PANTHER" id="PTHR21077">
    <property type="entry name" value="EME1 PROTEIN"/>
    <property type="match status" value="1"/>
</dbReference>
<dbReference type="PANTHER" id="PTHR21077:SF6">
    <property type="entry name" value="CROSSOVER JUNCTION ENDONUCLEASE EME2-RELATED"/>
    <property type="match status" value="1"/>
</dbReference>
<dbReference type="GO" id="GO:0048476">
    <property type="term" value="C:Holliday junction resolvase complex"/>
    <property type="evidence" value="ECO:0007669"/>
    <property type="project" value="InterPro"/>
</dbReference>
<dbReference type="Ensembl" id="ENSAMET00000028344.1">
    <property type="protein sequence ID" value="ENSAMEP00000042119.1"/>
    <property type="gene ID" value="ENSAMEG00000008393.2"/>
</dbReference>
<accession>A0A7N5KLX0</accession>
<dbReference type="InterPro" id="IPR033310">
    <property type="entry name" value="Mms4/EME1/EME2"/>
</dbReference>
<evidence type="ECO:0000256" key="3">
    <source>
        <dbReference type="ARBA" id="ARBA00022763"/>
    </source>
</evidence>
<dbReference type="GO" id="GO:0031573">
    <property type="term" value="P:mitotic intra-S DNA damage checkpoint signaling"/>
    <property type="evidence" value="ECO:0007669"/>
    <property type="project" value="TreeGrafter"/>
</dbReference>
<reference evidence="8" key="2">
    <citation type="submission" date="2025-08" db="UniProtKB">
        <authorList>
            <consortium name="Ensembl"/>
        </authorList>
    </citation>
    <scope>IDENTIFICATION</scope>
</reference>
<reference evidence="8 9" key="1">
    <citation type="journal article" date="2010" name="Nature">
        <title>The sequence and de novo assembly of the giant panda genome.</title>
        <authorList>
            <person name="Li R."/>
            <person name="Fan W."/>
            <person name="Tian G."/>
            <person name="Zhu H."/>
            <person name="He L."/>
            <person name="Cai J."/>
            <person name="Huang Q."/>
            <person name="Cai Q."/>
            <person name="Li B."/>
            <person name="Bai Y."/>
            <person name="Zhang Z."/>
            <person name="Zhang Y."/>
            <person name="Wang W."/>
            <person name="Li J."/>
            <person name="Wei F."/>
            <person name="Li H."/>
            <person name="Jian M."/>
            <person name="Li J."/>
            <person name="Zhang Z."/>
            <person name="Nielsen R."/>
            <person name="Li D."/>
            <person name="Gu W."/>
            <person name="Yang Z."/>
            <person name="Xuan Z."/>
            <person name="Ryder O.A."/>
            <person name="Leung F.C."/>
            <person name="Zhou Y."/>
            <person name="Cao J."/>
            <person name="Sun X."/>
            <person name="Fu Y."/>
            <person name="Fang X."/>
            <person name="Guo X."/>
            <person name="Wang B."/>
            <person name="Hou R."/>
            <person name="Shen F."/>
            <person name="Mu B."/>
            <person name="Ni P."/>
            <person name="Lin R."/>
            <person name="Qian W."/>
            <person name="Wang G."/>
            <person name="Yu C."/>
            <person name="Nie W."/>
            <person name="Wang J."/>
            <person name="Wu Z."/>
            <person name="Liang H."/>
            <person name="Min J."/>
            <person name="Wu Q."/>
            <person name="Cheng S."/>
            <person name="Ruan J."/>
            <person name="Wang M."/>
            <person name="Shi Z."/>
            <person name="Wen M."/>
            <person name="Liu B."/>
            <person name="Ren X."/>
            <person name="Zheng H."/>
            <person name="Dong D."/>
            <person name="Cook K."/>
            <person name="Shan G."/>
            <person name="Zhang H."/>
            <person name="Kosiol C."/>
            <person name="Xie X."/>
            <person name="Lu Z."/>
            <person name="Zheng H."/>
            <person name="Li Y."/>
            <person name="Steiner C.C."/>
            <person name="Lam T.T."/>
            <person name="Lin S."/>
            <person name="Zhang Q."/>
            <person name="Li G."/>
            <person name="Tian J."/>
            <person name="Gong T."/>
            <person name="Liu H."/>
            <person name="Zhang D."/>
            <person name="Fang L."/>
            <person name="Ye C."/>
            <person name="Zhang J."/>
            <person name="Hu W."/>
            <person name="Xu A."/>
            <person name="Ren Y."/>
            <person name="Zhang G."/>
            <person name="Bruford M.W."/>
            <person name="Li Q."/>
            <person name="Ma L."/>
            <person name="Guo Y."/>
            <person name="An N."/>
            <person name="Hu Y."/>
            <person name="Zheng Y."/>
            <person name="Shi Y."/>
            <person name="Li Z."/>
            <person name="Liu Q."/>
            <person name="Chen Y."/>
            <person name="Zhao J."/>
            <person name="Qu N."/>
            <person name="Zhao S."/>
            <person name="Tian F."/>
            <person name="Wang X."/>
            <person name="Wang H."/>
            <person name="Xu L."/>
            <person name="Liu X."/>
            <person name="Vinar T."/>
            <person name="Wang Y."/>
            <person name="Lam T.W."/>
            <person name="Yiu S.M."/>
            <person name="Liu S."/>
            <person name="Zhang H."/>
            <person name="Li D."/>
            <person name="Huang Y."/>
            <person name="Wang X."/>
            <person name="Yang G."/>
            <person name="Jiang Z."/>
            <person name="Wang J."/>
            <person name="Qin N."/>
            <person name="Li L."/>
            <person name="Li J."/>
            <person name="Bolund L."/>
            <person name="Kristiansen K."/>
            <person name="Wong G.K."/>
            <person name="Olson M."/>
            <person name="Zhang X."/>
            <person name="Li S."/>
            <person name="Yang H."/>
            <person name="Wang J."/>
            <person name="Wang J."/>
        </authorList>
    </citation>
    <scope>NUCLEOTIDE SEQUENCE [LARGE SCALE GENOMIC DNA]</scope>
</reference>
<dbReference type="InterPro" id="IPR042530">
    <property type="entry name" value="EME1/EME2_C"/>
</dbReference>
<dbReference type="AlphaFoldDB" id="A0A7N5KLX0"/>
<feature type="domain" description="ERCC4" evidence="7">
    <location>
        <begin position="18"/>
        <end position="202"/>
    </location>
</feature>